<name>C6XCK2_METGS</name>
<dbReference type="EMBL" id="CP001674">
    <property type="protein sequence ID" value="ACT50277.1"/>
    <property type="molecule type" value="Genomic_DNA"/>
</dbReference>
<dbReference type="OrthoDB" id="9182900at2"/>
<reference evidence="2 3" key="2">
    <citation type="journal article" date="2011" name="J. Bacteriol.">
        <title>Genomes of three methylotrophs from a single niche uncover genetic and metabolic divergence of Methylophilaceae.</title>
        <authorList>
            <person name="Lapidus A."/>
            <person name="Clum A."/>
            <person name="Labutti K."/>
            <person name="Kaluzhnaya M.G."/>
            <person name="Lim S."/>
            <person name="Beck D.A."/>
            <person name="Glavina Del Rio T."/>
            <person name="Nolan M."/>
            <person name="Mavromatis K."/>
            <person name="Huntemann M."/>
            <person name="Lucas S."/>
            <person name="Lidstrom M.E."/>
            <person name="Ivanova N."/>
            <person name="Chistoserdova L."/>
        </authorList>
    </citation>
    <scope>NUCLEOTIDE SEQUENCE [LARGE SCALE GENOMIC DNA]</scope>
    <source>
        <strain evidence="2 3">SIP3-4</strain>
    </source>
</reference>
<dbReference type="AlphaFoldDB" id="C6XCK2"/>
<evidence type="ECO:0000256" key="1">
    <source>
        <dbReference type="SAM" id="MobiDB-lite"/>
    </source>
</evidence>
<dbReference type="STRING" id="582744.Msip34_1030"/>
<sequence precursor="true">MKRLQPRQWALAGALALTLLAIYLVDAEDDAEEMTVPHTAASRPRLTPAPPSRLASNLMESQTSGLPDLALSRARQAHAMPQAGQDLWQAHAWHVAPPASHENTATLAEVVKPVAPALPYQYMGQMDDAPGGNLVFLTAGNRVLSVSPGQTIEQVWRLDSVDQRALYLTYLPLNSTVVLSKTAKPVVALAPSPDDQPTDR</sequence>
<dbReference type="HOGENOM" id="CLU_112864_1_0_4"/>
<feature type="region of interest" description="Disordered" evidence="1">
    <location>
        <begin position="34"/>
        <end position="53"/>
    </location>
</feature>
<reference evidence="3" key="1">
    <citation type="submission" date="2009-07" db="EMBL/GenBank/DDBJ databases">
        <title>Complete sequence of chromosome of Methylovorus sp. SIP3-4.</title>
        <authorList>
            <person name="Lucas S."/>
            <person name="Copeland A."/>
            <person name="Lapidus A."/>
            <person name="Glavina del Rio T."/>
            <person name="Tice H."/>
            <person name="Bruce D."/>
            <person name="Goodwin L."/>
            <person name="Pitluck S."/>
            <person name="Clum A."/>
            <person name="Larimer F."/>
            <person name="Land M."/>
            <person name="Hauser L."/>
            <person name="Kyrpides N."/>
            <person name="Mikhailova N."/>
            <person name="Kayluzhnaya M."/>
            <person name="Chistoserdova L."/>
        </authorList>
    </citation>
    <scope>NUCLEOTIDE SEQUENCE [LARGE SCALE GENOMIC DNA]</scope>
    <source>
        <strain evidence="3">SIP3-4</strain>
    </source>
</reference>
<keyword evidence="3" id="KW-1185">Reference proteome</keyword>
<dbReference type="Proteomes" id="UP000002743">
    <property type="component" value="Chromosome"/>
</dbReference>
<gene>
    <name evidence="2" type="ordered locus">Msip34_1030</name>
</gene>
<keyword evidence="2" id="KW-0472">Membrane</keyword>
<evidence type="ECO:0000313" key="3">
    <source>
        <dbReference type="Proteomes" id="UP000002743"/>
    </source>
</evidence>
<evidence type="ECO:0000313" key="2">
    <source>
        <dbReference type="EMBL" id="ACT50277.1"/>
    </source>
</evidence>
<proteinExistence type="predicted"/>
<organism evidence="2 3">
    <name type="scientific">Methylovorus glucosotrophus (strain SIP3-4)</name>
    <dbReference type="NCBI Taxonomy" id="582744"/>
    <lineage>
        <taxon>Bacteria</taxon>
        <taxon>Pseudomonadati</taxon>
        <taxon>Pseudomonadota</taxon>
        <taxon>Betaproteobacteria</taxon>
        <taxon>Nitrosomonadales</taxon>
        <taxon>Methylophilaceae</taxon>
        <taxon>Methylovorus</taxon>
    </lineage>
</organism>
<dbReference type="eggNOG" id="ENOG50349S2">
    <property type="taxonomic scope" value="Bacteria"/>
</dbReference>
<accession>C6XCK2</accession>
<dbReference type="RefSeq" id="WP_015829799.1">
    <property type="nucleotide sequence ID" value="NC_012969.1"/>
</dbReference>
<dbReference type="KEGG" id="mei:Msip34_1030"/>
<keyword evidence="2" id="KW-0812">Transmembrane</keyword>
<protein>
    <submittedName>
        <fullName evidence="2">Putative prolin-rich transmembrane protein</fullName>
    </submittedName>
</protein>